<accession>A0A2S9RQP7</accession>
<feature type="domain" description="HTH cro/C1-type" evidence="1">
    <location>
        <begin position="4"/>
        <end position="63"/>
    </location>
</feature>
<organism evidence="2 3">
    <name type="scientific">Haemophilus influenzae</name>
    <dbReference type="NCBI Taxonomy" id="727"/>
    <lineage>
        <taxon>Bacteria</taxon>
        <taxon>Pseudomonadati</taxon>
        <taxon>Pseudomonadota</taxon>
        <taxon>Gammaproteobacteria</taxon>
        <taxon>Pasteurellales</taxon>
        <taxon>Pasteurellaceae</taxon>
        <taxon>Haemophilus</taxon>
    </lineage>
</organism>
<dbReference type="SUPFAM" id="SSF47413">
    <property type="entry name" value="lambda repressor-like DNA-binding domains"/>
    <property type="match status" value="1"/>
</dbReference>
<dbReference type="Gene3D" id="1.10.260.40">
    <property type="entry name" value="lambda repressor-like DNA-binding domains"/>
    <property type="match status" value="1"/>
</dbReference>
<protein>
    <submittedName>
        <fullName evidence="2">Helix-turn-helix protein</fullName>
    </submittedName>
</protein>
<proteinExistence type="predicted"/>
<evidence type="ECO:0000313" key="3">
    <source>
        <dbReference type="Proteomes" id="UP000238532"/>
    </source>
</evidence>
<gene>
    <name evidence="2" type="ORF">BV102_00388</name>
</gene>
<dbReference type="Pfam" id="PF01381">
    <property type="entry name" value="HTH_3"/>
    <property type="match status" value="1"/>
</dbReference>
<dbReference type="PROSITE" id="PS50943">
    <property type="entry name" value="HTH_CROC1"/>
    <property type="match status" value="1"/>
</dbReference>
<evidence type="ECO:0000313" key="2">
    <source>
        <dbReference type="EMBL" id="PRJ63185.1"/>
    </source>
</evidence>
<dbReference type="InterPro" id="IPR001387">
    <property type="entry name" value="Cro/C1-type_HTH"/>
</dbReference>
<dbReference type="Proteomes" id="UP000238532">
    <property type="component" value="Unassembled WGS sequence"/>
</dbReference>
<dbReference type="GO" id="GO:0003677">
    <property type="term" value="F:DNA binding"/>
    <property type="evidence" value="ECO:0007669"/>
    <property type="project" value="InterPro"/>
</dbReference>
<dbReference type="SMART" id="SM00530">
    <property type="entry name" value="HTH_XRE"/>
    <property type="match status" value="1"/>
</dbReference>
<dbReference type="CDD" id="cd00093">
    <property type="entry name" value="HTH_XRE"/>
    <property type="match status" value="1"/>
</dbReference>
<name>A0A2S9RQP7_HAEIF</name>
<evidence type="ECO:0000259" key="1">
    <source>
        <dbReference type="PROSITE" id="PS50943"/>
    </source>
</evidence>
<sequence>MNRISEFRKAANLTQSELGALLKRSQGAVGHIETGRRQISIDTAKQLIKIFNDRGVACSLDDVFPINN</sequence>
<dbReference type="AlphaFoldDB" id="A0A2S9RQP7"/>
<dbReference type="EMBL" id="NEBY01000148">
    <property type="protein sequence ID" value="PRJ63185.1"/>
    <property type="molecule type" value="Genomic_DNA"/>
</dbReference>
<reference evidence="2 3" key="1">
    <citation type="submission" date="2017-04" db="EMBL/GenBank/DDBJ databases">
        <title>Haemophilus influenzae in COPD genome sequencing project.</title>
        <authorList>
            <person name="Murphy T.F."/>
            <person name="Kong Y."/>
            <person name="Nadendla S."/>
            <person name="Tettelin H."/>
            <person name="Pettigrew M."/>
        </authorList>
    </citation>
    <scope>NUCLEOTIDE SEQUENCE [LARGE SCALE GENOMIC DNA]</scope>
    <source>
        <strain evidence="2 3">56P127H1</strain>
    </source>
</reference>
<dbReference type="RefSeq" id="WP_105878351.1">
    <property type="nucleotide sequence ID" value="NZ_CP089195.1"/>
</dbReference>
<comment type="caution">
    <text evidence="2">The sequence shown here is derived from an EMBL/GenBank/DDBJ whole genome shotgun (WGS) entry which is preliminary data.</text>
</comment>
<dbReference type="InterPro" id="IPR010982">
    <property type="entry name" value="Lambda_DNA-bd_dom_sf"/>
</dbReference>